<dbReference type="Pfam" id="PF01652">
    <property type="entry name" value="IF4E"/>
    <property type="match status" value="1"/>
</dbReference>
<dbReference type="GO" id="GO:0006417">
    <property type="term" value="P:regulation of translation"/>
    <property type="evidence" value="ECO:0007669"/>
    <property type="project" value="UniProtKB-KW"/>
</dbReference>
<name>A0A6H5H7E3_9HEMI</name>
<reference evidence="7 8" key="1">
    <citation type="submission" date="2020-02" db="EMBL/GenBank/DDBJ databases">
        <authorList>
            <person name="Ferguson B K."/>
        </authorList>
    </citation>
    <scope>NUCLEOTIDE SEQUENCE [LARGE SCALE GENOMIC DNA]</scope>
</reference>
<dbReference type="PANTHER" id="PTHR11960:SF8">
    <property type="entry name" value="EUKARYOTIC TRANSLATION INITIATION FACTOR 4E1-RELATED"/>
    <property type="match status" value="1"/>
</dbReference>
<evidence type="ECO:0000313" key="7">
    <source>
        <dbReference type="EMBL" id="CAB0012257.1"/>
    </source>
</evidence>
<dbReference type="AlphaFoldDB" id="A0A6H5H7E3"/>
<evidence type="ECO:0000256" key="1">
    <source>
        <dbReference type="ARBA" id="ARBA00009860"/>
    </source>
</evidence>
<dbReference type="GO" id="GO:0003743">
    <property type="term" value="F:translation initiation factor activity"/>
    <property type="evidence" value="ECO:0007669"/>
    <property type="project" value="UniProtKB-KW"/>
</dbReference>
<evidence type="ECO:0000256" key="2">
    <source>
        <dbReference type="ARBA" id="ARBA00022540"/>
    </source>
</evidence>
<evidence type="ECO:0000256" key="6">
    <source>
        <dbReference type="RuleBase" id="RU004374"/>
    </source>
</evidence>
<keyword evidence="8" id="KW-1185">Reference proteome</keyword>
<accession>A0A6H5H7E3</accession>
<dbReference type="Proteomes" id="UP000479000">
    <property type="component" value="Unassembled WGS sequence"/>
</dbReference>
<dbReference type="EMBL" id="CADCXU010025145">
    <property type="protein sequence ID" value="CAB0012257.1"/>
    <property type="molecule type" value="Genomic_DNA"/>
</dbReference>
<keyword evidence="3" id="KW-0810">Translation regulation</keyword>
<evidence type="ECO:0000313" key="8">
    <source>
        <dbReference type="Proteomes" id="UP000479000"/>
    </source>
</evidence>
<dbReference type="GO" id="GO:0016281">
    <property type="term" value="C:eukaryotic translation initiation factor 4F complex"/>
    <property type="evidence" value="ECO:0007669"/>
    <property type="project" value="TreeGrafter"/>
</dbReference>
<keyword evidence="4 6" id="KW-0694">RNA-binding</keyword>
<organism evidence="7 8">
    <name type="scientific">Nesidiocoris tenuis</name>
    <dbReference type="NCBI Taxonomy" id="355587"/>
    <lineage>
        <taxon>Eukaryota</taxon>
        <taxon>Metazoa</taxon>
        <taxon>Ecdysozoa</taxon>
        <taxon>Arthropoda</taxon>
        <taxon>Hexapoda</taxon>
        <taxon>Insecta</taxon>
        <taxon>Pterygota</taxon>
        <taxon>Neoptera</taxon>
        <taxon>Paraneoptera</taxon>
        <taxon>Hemiptera</taxon>
        <taxon>Heteroptera</taxon>
        <taxon>Panheteroptera</taxon>
        <taxon>Cimicomorpha</taxon>
        <taxon>Miridae</taxon>
        <taxon>Dicyphina</taxon>
        <taxon>Nesidiocoris</taxon>
    </lineage>
</organism>
<evidence type="ECO:0000256" key="4">
    <source>
        <dbReference type="ARBA" id="ARBA00022884"/>
    </source>
</evidence>
<dbReference type="Gene3D" id="3.30.760.10">
    <property type="entry name" value="RNA Cap, Translation Initiation Factor Eif4e"/>
    <property type="match status" value="1"/>
</dbReference>
<keyword evidence="5 6" id="KW-0648">Protein biosynthesis</keyword>
<evidence type="ECO:0000256" key="5">
    <source>
        <dbReference type="ARBA" id="ARBA00022917"/>
    </source>
</evidence>
<gene>
    <name evidence="7" type="ORF">NTEN_LOCUS17020</name>
</gene>
<dbReference type="InterPro" id="IPR001040">
    <property type="entry name" value="TIF_eIF_4E"/>
</dbReference>
<comment type="similarity">
    <text evidence="1 6">Belongs to the eukaryotic initiation factor 4E family.</text>
</comment>
<dbReference type="InterPro" id="IPR023398">
    <property type="entry name" value="TIF_eIF4e-like"/>
</dbReference>
<dbReference type="OrthoDB" id="590761at2759"/>
<dbReference type="GO" id="GO:0000340">
    <property type="term" value="F:RNA 7-methylguanosine cap binding"/>
    <property type="evidence" value="ECO:0007669"/>
    <property type="project" value="TreeGrafter"/>
</dbReference>
<evidence type="ECO:0000256" key="3">
    <source>
        <dbReference type="ARBA" id="ARBA00022845"/>
    </source>
</evidence>
<dbReference type="SUPFAM" id="SSF55418">
    <property type="entry name" value="eIF4e-like"/>
    <property type="match status" value="1"/>
</dbReference>
<protein>
    <submittedName>
        <fullName evidence="7">Uncharacterized protein</fullName>
    </submittedName>
</protein>
<dbReference type="PANTHER" id="PTHR11960">
    <property type="entry name" value="EUKARYOTIC TRANSLATION INITIATION FACTOR 4E RELATED"/>
    <property type="match status" value="1"/>
</dbReference>
<sequence length="255" mass="28464">MWEDKANKDGGRWVITVDRKTPEATLDNYWLELVMCMIGECFTEHNDNVNGATVNVRGKWNKISLWTRDTCNEHGELIKIGLKLKNVLGLPPSQISGMCKLVFAMSEELCKFCTGAIVFLAVTTATFGSTPADGKIPKCHLSYLSEKLAYFFILKVPSACNNFQMSNCKLIQINRVAAVITNSQRISATRTSRGTRQRMPGSRKTKFVLILNNLKNIILYTRYCIPTFSIPGIGCIAIVKVYILVSPNSEIIQGT</sequence>
<keyword evidence="2 6" id="KW-0396">Initiation factor</keyword>
<proteinExistence type="inferred from homology"/>